<dbReference type="KEGG" id="ard:AXF14_03595"/>
<feature type="transmembrane region" description="Helical" evidence="1">
    <location>
        <begin position="341"/>
        <end position="359"/>
    </location>
</feature>
<evidence type="ECO:0000313" key="2">
    <source>
        <dbReference type="EMBL" id="AMD86847.1"/>
    </source>
</evidence>
<feature type="transmembrane region" description="Helical" evidence="1">
    <location>
        <begin position="121"/>
        <end position="142"/>
    </location>
</feature>
<feature type="transmembrane region" description="Helical" evidence="1">
    <location>
        <begin position="47"/>
        <end position="66"/>
    </location>
</feature>
<keyword evidence="1" id="KW-1133">Transmembrane helix</keyword>
<dbReference type="Proteomes" id="UP000065220">
    <property type="component" value="Chromosome"/>
</dbReference>
<name>A0A0X8JE43_ACTRD</name>
<evidence type="ECO:0000256" key="1">
    <source>
        <dbReference type="SAM" id="Phobius"/>
    </source>
</evidence>
<feature type="transmembrane region" description="Helical" evidence="1">
    <location>
        <begin position="272"/>
        <end position="294"/>
    </location>
</feature>
<feature type="transmembrane region" description="Helical" evidence="1">
    <location>
        <begin position="162"/>
        <end position="185"/>
    </location>
</feature>
<feature type="transmembrane region" description="Helical" evidence="1">
    <location>
        <begin position="314"/>
        <end position="334"/>
    </location>
</feature>
<feature type="transmembrane region" description="Helical" evidence="1">
    <location>
        <begin position="227"/>
        <end position="252"/>
    </location>
</feature>
<dbReference type="STRING" id="111015.AXF14_03595"/>
<evidence type="ECO:0000313" key="3">
    <source>
        <dbReference type="Proteomes" id="UP000065220"/>
    </source>
</evidence>
<dbReference type="EMBL" id="CP014228">
    <property type="protein sequence ID" value="AMD86847.1"/>
    <property type="molecule type" value="Genomic_DNA"/>
</dbReference>
<keyword evidence="1" id="KW-0812">Transmembrane</keyword>
<reference evidence="3" key="1">
    <citation type="submission" date="2016-02" db="EMBL/GenBank/DDBJ databases">
        <authorList>
            <person name="Holder M.E."/>
            <person name="Ajami N.J."/>
            <person name="Petrosino J.F."/>
        </authorList>
    </citation>
    <scope>NUCLEOTIDE SEQUENCE [LARGE SCALE GENOMIC DNA]</scope>
    <source>
        <strain evidence="3">CCUG 36733</strain>
    </source>
</reference>
<proteinExistence type="predicted"/>
<evidence type="ECO:0008006" key="4">
    <source>
        <dbReference type="Google" id="ProtNLM"/>
    </source>
</evidence>
<feature type="transmembrane region" description="Helical" evidence="1">
    <location>
        <begin position="78"/>
        <end position="101"/>
    </location>
</feature>
<organism evidence="2 3">
    <name type="scientific">Actinomyces radicidentis</name>
    <dbReference type="NCBI Taxonomy" id="111015"/>
    <lineage>
        <taxon>Bacteria</taxon>
        <taxon>Bacillati</taxon>
        <taxon>Actinomycetota</taxon>
        <taxon>Actinomycetes</taxon>
        <taxon>Actinomycetales</taxon>
        <taxon>Actinomycetaceae</taxon>
        <taxon>Actinomyces</taxon>
    </lineage>
</organism>
<sequence>MSGARGLATAVRIAARDERPWLLALPVAVGAVAALLAPNYASTYGGALAGTSALCAATAVLVAQLVPTAPAARGAGALVLAVAWAGYGVRVAHGSAWATPWGALSPFALRPAVGAGAGDDLVPLAVAAAGTVLLGTAGALAARRRDLGSGLVGLPRRRRRPLRVGGPLGLTVRLALSSAAAWALATAGVSGLLVAMGRGVVDMARRGGVDGGSLGAVLGGGDPGLGFLRYVGVLAGALAAVEAVVLVCRYAADERGGRLELERAAGAPPARILGSAWATAVGASGLSLVLSAAVAGAVGHHELGTAWADAVRLFLGQVPAAAAAAGVAALLCAIRPRYAPLAWLPVLGALGVAQLGATLDLPDDVLRNAPLAQAGRAGSVWLVALSVLGAVLGAVVVRRRDLVPGSVSGGV</sequence>
<accession>A0A0X8JE43</accession>
<dbReference type="OrthoDB" id="3250649at2"/>
<feature type="transmembrane region" description="Helical" evidence="1">
    <location>
        <begin position="21"/>
        <end position="41"/>
    </location>
</feature>
<dbReference type="AlphaFoldDB" id="A0A0X8JE43"/>
<feature type="transmembrane region" description="Helical" evidence="1">
    <location>
        <begin position="379"/>
        <end position="397"/>
    </location>
</feature>
<dbReference type="RefSeq" id="WP_067940904.1">
    <property type="nucleotide sequence ID" value="NZ_CP014228.1"/>
</dbReference>
<keyword evidence="1" id="KW-0472">Membrane</keyword>
<keyword evidence="3" id="KW-1185">Reference proteome</keyword>
<protein>
    <recommendedName>
        <fullName evidence="4">Beta-carotene 15,15'-monooxygenase</fullName>
    </recommendedName>
</protein>
<gene>
    <name evidence="2" type="ORF">AXF14_03595</name>
</gene>